<proteinExistence type="predicted"/>
<evidence type="ECO:0000259" key="1">
    <source>
        <dbReference type="PROSITE" id="PS51747"/>
    </source>
</evidence>
<feature type="domain" description="CMP/dCMP-type deaminase" evidence="1">
    <location>
        <begin position="7"/>
        <end position="127"/>
    </location>
</feature>
<dbReference type="PANTHER" id="PTHR11079:SF161">
    <property type="entry name" value="CMP_DCMP-TYPE DEAMINASE DOMAIN-CONTAINING PROTEIN"/>
    <property type="match status" value="1"/>
</dbReference>
<reference evidence="2 3" key="1">
    <citation type="submission" date="2016-06" db="EMBL/GenBank/DDBJ databases">
        <title>Draft genome of Moraxella atlantae CCUG 59586.</title>
        <authorList>
            <person name="Salva-Serra F."/>
            <person name="Engstrom-Jakobsson H."/>
            <person name="Thorell K."/>
            <person name="Gonzales-Siles L."/>
            <person name="Karlsson R."/>
            <person name="Boulund F."/>
            <person name="Engstrand L."/>
            <person name="Kristiansson E."/>
            <person name="Moore E."/>
        </authorList>
    </citation>
    <scope>NUCLEOTIDE SEQUENCE [LARGE SCALE GENOMIC DNA]</scope>
    <source>
        <strain evidence="2 3">CCUG 59586</strain>
    </source>
</reference>
<protein>
    <recommendedName>
        <fullName evidence="1">CMP/dCMP-type deaminase domain-containing protein</fullName>
    </recommendedName>
</protein>
<comment type="caution">
    <text evidence="2">The sequence shown here is derived from an EMBL/GenBank/DDBJ whole genome shotgun (WGS) entry which is preliminary data.</text>
</comment>
<dbReference type="PANTHER" id="PTHR11079">
    <property type="entry name" value="CYTOSINE DEAMINASE FAMILY MEMBER"/>
    <property type="match status" value="1"/>
</dbReference>
<accession>A0A1B8QGF7</accession>
<dbReference type="SUPFAM" id="SSF53927">
    <property type="entry name" value="Cytidine deaminase-like"/>
    <property type="match status" value="1"/>
</dbReference>
<evidence type="ECO:0000313" key="2">
    <source>
        <dbReference type="EMBL" id="OBX81136.1"/>
    </source>
</evidence>
<dbReference type="InterPro" id="IPR002125">
    <property type="entry name" value="CMP_dCMP_dom"/>
</dbReference>
<sequence>MANDFVQNLNDLMTATLNDACSHVDNGGLPFTATILDINGHIIGKGINQVNELKDPTAHAEIQAIRNACKNSHRTHLKGNILLASGEPCAMCYLTALYSGLSHIFYAVSSEEVREFGFDYQNSYRLLWASPHAWSNPRVALLQVENRLEPFINYQNKLQYY</sequence>
<dbReference type="InterPro" id="IPR016193">
    <property type="entry name" value="Cytidine_deaminase-like"/>
</dbReference>
<dbReference type="GO" id="GO:0006152">
    <property type="term" value="P:purine nucleoside catabolic process"/>
    <property type="evidence" value="ECO:0007669"/>
    <property type="project" value="TreeGrafter"/>
</dbReference>
<gene>
    <name evidence="2" type="ORF">A9306_06790</name>
</gene>
<dbReference type="CDD" id="cd01285">
    <property type="entry name" value="nucleoside_deaminase"/>
    <property type="match status" value="1"/>
</dbReference>
<dbReference type="Proteomes" id="UP000092616">
    <property type="component" value="Unassembled WGS sequence"/>
</dbReference>
<dbReference type="AlphaFoldDB" id="A0A1B8QGF7"/>
<keyword evidence="3" id="KW-1185">Reference proteome</keyword>
<evidence type="ECO:0000313" key="3">
    <source>
        <dbReference type="Proteomes" id="UP000092616"/>
    </source>
</evidence>
<dbReference type="PROSITE" id="PS51747">
    <property type="entry name" value="CYT_DCMP_DEAMINASES_2"/>
    <property type="match status" value="1"/>
</dbReference>
<dbReference type="Pfam" id="PF00383">
    <property type="entry name" value="dCMP_cyt_deam_1"/>
    <property type="match status" value="1"/>
</dbReference>
<dbReference type="EMBL" id="LZNA01000028">
    <property type="protein sequence ID" value="OBX81136.1"/>
    <property type="molecule type" value="Genomic_DNA"/>
</dbReference>
<dbReference type="GO" id="GO:0047974">
    <property type="term" value="F:guanosine deaminase activity"/>
    <property type="evidence" value="ECO:0007669"/>
    <property type="project" value="TreeGrafter"/>
</dbReference>
<dbReference type="Gene3D" id="3.40.140.10">
    <property type="entry name" value="Cytidine Deaminase, domain 2"/>
    <property type="match status" value="1"/>
</dbReference>
<organism evidence="2 3">
    <name type="scientific">Faucicola atlantae</name>
    <dbReference type="NCBI Taxonomy" id="34059"/>
    <lineage>
        <taxon>Bacteria</taxon>
        <taxon>Pseudomonadati</taxon>
        <taxon>Pseudomonadota</taxon>
        <taxon>Gammaproteobacteria</taxon>
        <taxon>Moraxellales</taxon>
        <taxon>Moraxellaceae</taxon>
        <taxon>Faucicola</taxon>
    </lineage>
</organism>
<name>A0A1B8QGF7_9GAMM</name>
<dbReference type="RefSeq" id="WP_067336355.1">
    <property type="nucleotide sequence ID" value="NZ_JAPDKM010000001.1"/>
</dbReference>